<organism evidence="1 2">
    <name type="scientific">Anaeroselena agilis</name>
    <dbReference type="NCBI Taxonomy" id="3063788"/>
    <lineage>
        <taxon>Bacteria</taxon>
        <taxon>Bacillati</taxon>
        <taxon>Bacillota</taxon>
        <taxon>Negativicutes</taxon>
        <taxon>Acetonemataceae</taxon>
        <taxon>Anaeroselena</taxon>
    </lineage>
</organism>
<gene>
    <name evidence="1" type="ORF">Q4T40_16635</name>
</gene>
<reference evidence="1 2" key="1">
    <citation type="submission" date="2023-07" db="EMBL/GenBank/DDBJ databases">
        <title>The novel representative of Negativicutes class, Anaeroselena agilis gen. nov. sp. nov.</title>
        <authorList>
            <person name="Prokofeva M.I."/>
            <person name="Elcheninov A.G."/>
            <person name="Klyukina A."/>
            <person name="Kublanov I.V."/>
            <person name="Frolov E.N."/>
            <person name="Podosokorskaya O.A."/>
        </authorList>
    </citation>
    <scope>NUCLEOTIDE SEQUENCE [LARGE SCALE GENOMIC DNA]</scope>
    <source>
        <strain evidence="1 2">4137-cl</strain>
    </source>
</reference>
<proteinExistence type="predicted"/>
<dbReference type="Proteomes" id="UP001254848">
    <property type="component" value="Unassembled WGS sequence"/>
</dbReference>
<comment type="caution">
    <text evidence="1">The sequence shown here is derived from an EMBL/GenBank/DDBJ whole genome shotgun (WGS) entry which is preliminary data.</text>
</comment>
<name>A0ABU3P1H5_9FIRM</name>
<protein>
    <submittedName>
        <fullName evidence="1">Uncharacterized protein</fullName>
    </submittedName>
</protein>
<sequence length="145" mass="16384">MANLEYRLLDEAADFPVLYAYNGIDGGEIAARFLCDKFIKDGKVYERTSTASEPLTYVIYLREEGPAAPAAAPDTDGNGVRVEIRQDGESEAPGLLIETRQFTDPVDVILCLGSDYFYWLGDEWRKTMTVLDEDRKVYSYYAQKT</sequence>
<accession>A0ABU3P1H5</accession>
<evidence type="ECO:0000313" key="1">
    <source>
        <dbReference type="EMBL" id="MDT8902870.1"/>
    </source>
</evidence>
<dbReference type="RefSeq" id="WP_413781339.1">
    <property type="nucleotide sequence ID" value="NZ_JAUOZS010000001.1"/>
</dbReference>
<evidence type="ECO:0000313" key="2">
    <source>
        <dbReference type="Proteomes" id="UP001254848"/>
    </source>
</evidence>
<keyword evidence="2" id="KW-1185">Reference proteome</keyword>
<dbReference type="EMBL" id="JAUOZS010000001">
    <property type="protein sequence ID" value="MDT8902870.1"/>
    <property type="molecule type" value="Genomic_DNA"/>
</dbReference>